<keyword evidence="1" id="KW-0812">Transmembrane</keyword>
<dbReference type="WBParaSite" id="jg10379">
    <property type="protein sequence ID" value="jg10379"/>
    <property type="gene ID" value="jg10379"/>
</dbReference>
<evidence type="ECO:0000313" key="3">
    <source>
        <dbReference type="WBParaSite" id="jg10379"/>
    </source>
</evidence>
<dbReference type="Proteomes" id="UP000887574">
    <property type="component" value="Unplaced"/>
</dbReference>
<proteinExistence type="predicted"/>
<evidence type="ECO:0000256" key="1">
    <source>
        <dbReference type="SAM" id="Phobius"/>
    </source>
</evidence>
<dbReference type="AlphaFoldDB" id="A0A915CLF7"/>
<protein>
    <submittedName>
        <fullName evidence="3">Uncharacterized protein</fullName>
    </submittedName>
</protein>
<keyword evidence="1" id="KW-0472">Membrane</keyword>
<name>A0A915CLF7_9BILA</name>
<sequence>MIINRYEIIYWSAAVVVGAGNSVVAAVAVVELGSFGVGLETAVAALAVVAGNSVAAAVVAELDSFVAVAVVPPETAVVVGPLANLKKATAAEVQRHNFLHQYCFVEEHRKPVAVVGVEHNCCLHLEQHCPTVVVKERTVVVAEAGHNYHHHIRLLLSCNCWIHLHNRILDLHHLLHNLHHHLHNQKSKKSEREQIHHNLHHLLHTLRKSIVERSHRNLLHHILQKRKMAEHMVGEHRVEGRWGSTHWRCWTCWSSS</sequence>
<feature type="transmembrane region" description="Helical" evidence="1">
    <location>
        <begin position="9"/>
        <end position="30"/>
    </location>
</feature>
<accession>A0A915CLF7</accession>
<keyword evidence="1" id="KW-1133">Transmembrane helix</keyword>
<keyword evidence="2" id="KW-1185">Reference proteome</keyword>
<organism evidence="2 3">
    <name type="scientific">Ditylenchus dipsaci</name>
    <dbReference type="NCBI Taxonomy" id="166011"/>
    <lineage>
        <taxon>Eukaryota</taxon>
        <taxon>Metazoa</taxon>
        <taxon>Ecdysozoa</taxon>
        <taxon>Nematoda</taxon>
        <taxon>Chromadorea</taxon>
        <taxon>Rhabditida</taxon>
        <taxon>Tylenchina</taxon>
        <taxon>Tylenchomorpha</taxon>
        <taxon>Sphaerularioidea</taxon>
        <taxon>Anguinidae</taxon>
        <taxon>Anguininae</taxon>
        <taxon>Ditylenchus</taxon>
    </lineage>
</organism>
<reference evidence="3" key="1">
    <citation type="submission" date="2022-11" db="UniProtKB">
        <authorList>
            <consortium name="WormBaseParasite"/>
        </authorList>
    </citation>
    <scope>IDENTIFICATION</scope>
</reference>
<evidence type="ECO:0000313" key="2">
    <source>
        <dbReference type="Proteomes" id="UP000887574"/>
    </source>
</evidence>